<dbReference type="InterPro" id="IPR014729">
    <property type="entry name" value="Rossmann-like_a/b/a_fold"/>
</dbReference>
<dbReference type="PANTHER" id="PTHR31964">
    <property type="entry name" value="ADENINE NUCLEOTIDE ALPHA HYDROLASES-LIKE SUPERFAMILY PROTEIN"/>
    <property type="match status" value="1"/>
</dbReference>
<dbReference type="Pfam" id="PF00582">
    <property type="entry name" value="Usp"/>
    <property type="match status" value="2"/>
</dbReference>
<dbReference type="Gene3D" id="3.40.50.620">
    <property type="entry name" value="HUPs"/>
    <property type="match status" value="2"/>
</dbReference>
<feature type="domain" description="UspA" evidence="2">
    <location>
        <begin position="152"/>
        <end position="284"/>
    </location>
</feature>
<protein>
    <recommendedName>
        <fullName evidence="2">UspA domain-containing protein</fullName>
    </recommendedName>
</protein>
<evidence type="ECO:0000256" key="1">
    <source>
        <dbReference type="ARBA" id="ARBA00008791"/>
    </source>
</evidence>
<evidence type="ECO:0000259" key="2">
    <source>
        <dbReference type="Pfam" id="PF00582"/>
    </source>
</evidence>
<evidence type="ECO:0000313" key="4">
    <source>
        <dbReference type="Proteomes" id="UP000053244"/>
    </source>
</evidence>
<comment type="caution">
    <text evidence="3">The sequence shown here is derived from an EMBL/GenBank/DDBJ whole genome shotgun (WGS) entry which is preliminary data.</text>
</comment>
<feature type="domain" description="UspA" evidence="2">
    <location>
        <begin position="4"/>
        <end position="143"/>
    </location>
</feature>
<proteinExistence type="inferred from homology"/>
<gene>
    <name evidence="3" type="ORF">ADL15_45545</name>
</gene>
<dbReference type="InterPro" id="IPR006015">
    <property type="entry name" value="Universal_stress_UspA"/>
</dbReference>
<sequence length="290" mass="29876">MSQQKIIVGYDGSPDARAAATWALDHAARTAATVTFLYAYEEPFWMPAASMVPTPAVRPPEDLQRTATTMLAQVTTAAARTHPTVTTETRTVIAFAGPALIAGSAQAETVVVGSRGHSAVAGLLGSVSVAVSAHAHCPVVVVRGEAPEGAPVVAGADGSAASAAVLAFAAGQAADRRVPLRVLGAWPPVTGLWETGPVITRSVTAEERKPFDDLVGEVREVHPDLEVVADAVVEHPAAALVRASASAQLLVVGSRGRGPVRGLLLGSVGQHLLRHSSCTVAVVHETRQDQ</sequence>
<reference evidence="3 4" key="1">
    <citation type="submission" date="2015-10" db="EMBL/GenBank/DDBJ databases">
        <authorList>
            <person name="Gilbert D.G."/>
        </authorList>
    </citation>
    <scope>NUCLEOTIDE SEQUENCE [LARGE SCALE GENOMIC DNA]</scope>
    <source>
        <strain evidence="3 4">NRRL B-16712</strain>
    </source>
</reference>
<evidence type="ECO:0000313" key="3">
    <source>
        <dbReference type="EMBL" id="KUL23450.1"/>
    </source>
</evidence>
<dbReference type="InterPro" id="IPR006016">
    <property type="entry name" value="UspA"/>
</dbReference>
<keyword evidence="4" id="KW-1185">Reference proteome</keyword>
<dbReference type="PANTHER" id="PTHR31964:SF113">
    <property type="entry name" value="USPA DOMAIN-CONTAINING PROTEIN"/>
    <property type="match status" value="1"/>
</dbReference>
<comment type="similarity">
    <text evidence="1">Belongs to the universal stress protein A family.</text>
</comment>
<dbReference type="EMBL" id="LLZH01000331">
    <property type="protein sequence ID" value="KUL23450.1"/>
    <property type="molecule type" value="Genomic_DNA"/>
</dbReference>
<dbReference type="RefSeq" id="WP_067706017.1">
    <property type="nucleotide sequence ID" value="NZ_LLZH01000331.1"/>
</dbReference>
<accession>A0A101JAY6</accession>
<dbReference type="OrthoDB" id="3404132at2"/>
<name>A0A101JAY6_9ACTN</name>
<dbReference type="CDD" id="cd23659">
    <property type="entry name" value="USP_At3g01520-like"/>
    <property type="match status" value="1"/>
</dbReference>
<organism evidence="3 4">
    <name type="scientific">Actinoplanes awajinensis subsp. mycoplanecinus</name>
    <dbReference type="NCBI Taxonomy" id="135947"/>
    <lineage>
        <taxon>Bacteria</taxon>
        <taxon>Bacillati</taxon>
        <taxon>Actinomycetota</taxon>
        <taxon>Actinomycetes</taxon>
        <taxon>Micromonosporales</taxon>
        <taxon>Micromonosporaceae</taxon>
        <taxon>Actinoplanes</taxon>
    </lineage>
</organism>
<dbReference type="PRINTS" id="PR01438">
    <property type="entry name" value="UNVRSLSTRESS"/>
</dbReference>
<dbReference type="AlphaFoldDB" id="A0A101JAY6"/>
<dbReference type="Proteomes" id="UP000053244">
    <property type="component" value="Unassembled WGS sequence"/>
</dbReference>
<dbReference type="SUPFAM" id="SSF52402">
    <property type="entry name" value="Adenine nucleotide alpha hydrolases-like"/>
    <property type="match status" value="2"/>
</dbReference>